<organism evidence="4 5">
    <name type="scientific">Sporolactobacillus laevolacticus DSM 442</name>
    <dbReference type="NCBI Taxonomy" id="1395513"/>
    <lineage>
        <taxon>Bacteria</taxon>
        <taxon>Bacillati</taxon>
        <taxon>Bacillota</taxon>
        <taxon>Bacilli</taxon>
        <taxon>Bacillales</taxon>
        <taxon>Sporolactobacillaceae</taxon>
        <taxon>Sporolactobacillus</taxon>
    </lineage>
</organism>
<gene>
    <name evidence="4" type="ORF">P343_10245</name>
</gene>
<dbReference type="InterPro" id="IPR001647">
    <property type="entry name" value="HTH_TetR"/>
</dbReference>
<keyword evidence="5" id="KW-1185">Reference proteome</keyword>
<dbReference type="Gene3D" id="1.10.357.10">
    <property type="entry name" value="Tetracycline Repressor, domain 2"/>
    <property type="match status" value="1"/>
</dbReference>
<evidence type="ECO:0000256" key="1">
    <source>
        <dbReference type="ARBA" id="ARBA00023125"/>
    </source>
</evidence>
<keyword evidence="1 2" id="KW-0238">DNA-binding</keyword>
<dbReference type="InterPro" id="IPR009057">
    <property type="entry name" value="Homeodomain-like_sf"/>
</dbReference>
<dbReference type="AlphaFoldDB" id="V6J4I3"/>
<evidence type="ECO:0000313" key="4">
    <source>
        <dbReference type="EMBL" id="EST11639.1"/>
    </source>
</evidence>
<evidence type="ECO:0000256" key="2">
    <source>
        <dbReference type="PROSITE-ProRule" id="PRU00335"/>
    </source>
</evidence>
<dbReference type="Pfam" id="PF00440">
    <property type="entry name" value="TetR_N"/>
    <property type="match status" value="1"/>
</dbReference>
<dbReference type="PANTHER" id="PTHR43479">
    <property type="entry name" value="ACREF/ENVCD OPERON REPRESSOR-RELATED"/>
    <property type="match status" value="1"/>
</dbReference>
<comment type="caution">
    <text evidence="4">The sequence shown here is derived from an EMBL/GenBank/DDBJ whole genome shotgun (WGS) entry which is preliminary data.</text>
</comment>
<feature type="DNA-binding region" description="H-T-H motif" evidence="2">
    <location>
        <begin position="33"/>
        <end position="52"/>
    </location>
</feature>
<dbReference type="GO" id="GO:0003677">
    <property type="term" value="F:DNA binding"/>
    <property type="evidence" value="ECO:0007669"/>
    <property type="project" value="UniProtKB-UniRule"/>
</dbReference>
<dbReference type="EMBL" id="AWTC01000009">
    <property type="protein sequence ID" value="EST11639.1"/>
    <property type="molecule type" value="Genomic_DNA"/>
</dbReference>
<dbReference type="eggNOG" id="COG1309">
    <property type="taxonomic scope" value="Bacteria"/>
</dbReference>
<dbReference type="SUPFAM" id="SSF46689">
    <property type="entry name" value="Homeodomain-like"/>
    <property type="match status" value="1"/>
</dbReference>
<dbReference type="Proteomes" id="UP000018296">
    <property type="component" value="Unassembled WGS sequence"/>
</dbReference>
<dbReference type="InterPro" id="IPR050624">
    <property type="entry name" value="HTH-type_Tx_Regulator"/>
</dbReference>
<evidence type="ECO:0000313" key="5">
    <source>
        <dbReference type="Proteomes" id="UP000018296"/>
    </source>
</evidence>
<dbReference type="PRINTS" id="PR00455">
    <property type="entry name" value="HTHTETR"/>
</dbReference>
<evidence type="ECO:0000259" key="3">
    <source>
        <dbReference type="PROSITE" id="PS50977"/>
    </source>
</evidence>
<dbReference type="OrthoDB" id="9815924at2"/>
<dbReference type="PROSITE" id="PS50977">
    <property type="entry name" value="HTH_TETR_2"/>
    <property type="match status" value="1"/>
</dbReference>
<accession>V6J4I3</accession>
<name>V6J4I3_9BACL</name>
<dbReference type="PATRIC" id="fig|1395513.3.peg.2066"/>
<reference evidence="4 5" key="1">
    <citation type="journal article" date="2013" name="Genome Announc.">
        <title>Genome Sequence of Sporolactobacillus laevolacticus DSM442, an Efficient Polymer-Grade D-Lactate Producer from Agricultural Waste Cottonseed as a Nitrogen Source.</title>
        <authorList>
            <person name="Wang H."/>
            <person name="Wang L."/>
            <person name="Ju J."/>
            <person name="Yu B."/>
            <person name="Ma Y."/>
        </authorList>
    </citation>
    <scope>NUCLEOTIDE SEQUENCE [LARGE SCALE GENOMIC DNA]</scope>
    <source>
        <strain evidence="4 5">DSM 442</strain>
    </source>
</reference>
<proteinExistence type="predicted"/>
<dbReference type="RefSeq" id="WP_023510301.1">
    <property type="nucleotide sequence ID" value="NZ_AWTC01000009.1"/>
</dbReference>
<dbReference type="PANTHER" id="PTHR43479:SF11">
    <property type="entry name" value="ACREF_ENVCD OPERON REPRESSOR-RELATED"/>
    <property type="match status" value="1"/>
</dbReference>
<sequence>MPTKFHQHSETTKREILLAAAKLFSQKGYQSVTIREIAKKAGCSHTTLYIYFKDKEALLHALSEPPLLALKQQMEEVLLPGNVQSEQKLHSICILFVRFCLKHRSMHRIFFETKSVRVDEPQPELEINKLRIDIFQLLKLALKDCLPPTIEDSALLSSSRIFSYMLRGIIGTYMDSEEPLDVLMERLTPTFNEAFDVLLAGFILKLRSE</sequence>
<feature type="domain" description="HTH tetR-type" evidence="3">
    <location>
        <begin position="10"/>
        <end position="70"/>
    </location>
</feature>
<dbReference type="STRING" id="1395513.P343_10245"/>
<protein>
    <submittedName>
        <fullName evidence="4">Transcriptional regulator</fullName>
    </submittedName>
</protein>